<dbReference type="EMBL" id="BOOG01000078">
    <property type="protein sequence ID" value="GIH73244.1"/>
    <property type="molecule type" value="Genomic_DNA"/>
</dbReference>
<dbReference type="Proteomes" id="UP000610966">
    <property type="component" value="Unassembled WGS sequence"/>
</dbReference>
<evidence type="ECO:0000313" key="3">
    <source>
        <dbReference type="EMBL" id="GIH73244.1"/>
    </source>
</evidence>
<gene>
    <name evidence="3" type="ORF">Mth01_54970</name>
</gene>
<comment type="caution">
    <text evidence="3">The sequence shown here is derived from an EMBL/GenBank/DDBJ whole genome shotgun (WGS) entry which is preliminary data.</text>
</comment>
<dbReference type="AlphaFoldDB" id="A0A8J3REA7"/>
<keyword evidence="4" id="KW-1185">Reference proteome</keyword>
<dbReference type="SUPFAM" id="SSF88659">
    <property type="entry name" value="Sigma3 and sigma4 domains of RNA polymerase sigma factors"/>
    <property type="match status" value="1"/>
</dbReference>
<sequence length="862" mass="88835">MSRQARQTDIELLEAVHAGSTAAYGVLYQRHVGAARSLARQLVQGEDEAEEVLVETFARVLDMIRCDGGPACAFRPYLLMAIRRYLAIGEVDLAHPGHVHVDPELAGLERSAVARAYLALPEQWQMVLWHAEVEGAGPGEIGSFLNLSAKGTAALVAQARAGLRQAYLRLHEDAGPDEECRPVLPKIVQYVEGGLPKRDAGGVDEHVAGCIDCRSVYLELADVTQGLRAIVGPLVAGPAIDDYLADLGAAGDGVGVEPRGVPVLSWLPTPYRAVMAGAAAAALALGMFLLVSGPAVKKPLARGESALLPYLASGSPAGTPAAESDASLSAATGTAGSQATGSQAAGSQTTGSQAVGSQAIGSQATGSQAAGSQTAGSQAAGSQAVGSQTTGSQTTGTRAREDRPARVLGKPGRAAPPVTRQQVRRQTSPTARTGPTNPTNPTNPRESGATRPALVASIAPLGALVPARPGIVALRLRNPGTAAGQGVTATVRLPRGVTPTDSGTRDGWTCRTAGQRVRCAHPGLAPGEKSTLFLPVNVAADAPKGEGLGASVRSGSLETVAKSESGVRDADAAARFAATGRVLTRTIGNALRGRVARRPDCVPADSGEPRAGGSGVAVPVDLDDDPATRTSSCARLDLPAGSRVLWAGLYWSAIGQESTRNTGDARASGASPRSDPGRAVRVRPPGAPSYRTIEATEVTHRDRRTGYQAFADVTPMVREARGGRWWVADAPTGPGAARQAGWSLVVVAEDRRQPYGTATVLDAASMGSGETTKIPLDGLAPDTAPARVDLVLWNATGAGDGVVTLSDRSRAGAGHRGRRTGVSAVAVDTFQTLLGRHPVLRLKTRREGLLFGVAAITTHTWS</sequence>
<dbReference type="InterPro" id="IPR007627">
    <property type="entry name" value="RNA_pol_sigma70_r2"/>
</dbReference>
<reference evidence="3" key="1">
    <citation type="submission" date="2021-01" db="EMBL/GenBank/DDBJ databases">
        <title>Whole genome shotgun sequence of Sphaerimonospora thailandensis NBRC 107569.</title>
        <authorList>
            <person name="Komaki H."/>
            <person name="Tamura T."/>
        </authorList>
    </citation>
    <scope>NUCLEOTIDE SEQUENCE</scope>
    <source>
        <strain evidence="3">NBRC 107569</strain>
    </source>
</reference>
<feature type="compositionally biased region" description="Low complexity" evidence="1">
    <location>
        <begin position="429"/>
        <end position="444"/>
    </location>
</feature>
<evidence type="ECO:0000256" key="1">
    <source>
        <dbReference type="SAM" id="MobiDB-lite"/>
    </source>
</evidence>
<dbReference type="Pfam" id="PF04542">
    <property type="entry name" value="Sigma70_r2"/>
    <property type="match status" value="1"/>
</dbReference>
<dbReference type="InterPro" id="IPR013325">
    <property type="entry name" value="RNA_pol_sigma_r2"/>
</dbReference>
<dbReference type="SUPFAM" id="SSF88946">
    <property type="entry name" value="Sigma2 domain of RNA polymerase sigma factors"/>
    <property type="match status" value="1"/>
</dbReference>
<feature type="region of interest" description="Disordered" evidence="1">
    <location>
        <begin position="599"/>
        <end position="624"/>
    </location>
</feature>
<evidence type="ECO:0000313" key="4">
    <source>
        <dbReference type="Proteomes" id="UP000610966"/>
    </source>
</evidence>
<feature type="domain" description="RNA polymerase sigma-70 region 2" evidence="2">
    <location>
        <begin position="27"/>
        <end position="84"/>
    </location>
</feature>
<dbReference type="GO" id="GO:0003700">
    <property type="term" value="F:DNA-binding transcription factor activity"/>
    <property type="evidence" value="ECO:0007669"/>
    <property type="project" value="InterPro"/>
</dbReference>
<proteinExistence type="predicted"/>
<protein>
    <recommendedName>
        <fullName evidence="2">RNA polymerase sigma-70 region 2 domain-containing protein</fullName>
    </recommendedName>
</protein>
<dbReference type="Gene3D" id="1.10.1740.10">
    <property type="match status" value="1"/>
</dbReference>
<accession>A0A8J3REA7</accession>
<dbReference type="GO" id="GO:0006352">
    <property type="term" value="P:DNA-templated transcription initiation"/>
    <property type="evidence" value="ECO:0007669"/>
    <property type="project" value="InterPro"/>
</dbReference>
<organism evidence="3 4">
    <name type="scientific">Sphaerimonospora thailandensis</name>
    <dbReference type="NCBI Taxonomy" id="795644"/>
    <lineage>
        <taxon>Bacteria</taxon>
        <taxon>Bacillati</taxon>
        <taxon>Actinomycetota</taxon>
        <taxon>Actinomycetes</taxon>
        <taxon>Streptosporangiales</taxon>
        <taxon>Streptosporangiaceae</taxon>
        <taxon>Sphaerimonospora</taxon>
    </lineage>
</organism>
<evidence type="ECO:0000259" key="2">
    <source>
        <dbReference type="Pfam" id="PF04542"/>
    </source>
</evidence>
<dbReference type="RefSeq" id="WP_204018882.1">
    <property type="nucleotide sequence ID" value="NZ_BOOG01000078.1"/>
</dbReference>
<feature type="compositionally biased region" description="Low complexity" evidence="1">
    <location>
        <begin position="329"/>
        <end position="397"/>
    </location>
</feature>
<name>A0A8J3REA7_9ACTN</name>
<feature type="region of interest" description="Disordered" evidence="1">
    <location>
        <begin position="315"/>
        <end position="450"/>
    </location>
</feature>
<feature type="region of interest" description="Disordered" evidence="1">
    <location>
        <begin position="658"/>
        <end position="688"/>
    </location>
</feature>
<feature type="compositionally biased region" description="Polar residues" evidence="1">
    <location>
        <begin position="419"/>
        <end position="428"/>
    </location>
</feature>
<dbReference type="InterPro" id="IPR013324">
    <property type="entry name" value="RNA_pol_sigma_r3/r4-like"/>
</dbReference>